<dbReference type="GeneID" id="17354067"/>
<feature type="chain" id="PRO_5005672905" evidence="3">
    <location>
        <begin position="23"/>
        <end position="657"/>
    </location>
</feature>
<feature type="compositionally biased region" description="Acidic residues" evidence="1">
    <location>
        <begin position="87"/>
        <end position="96"/>
    </location>
</feature>
<feature type="compositionally biased region" description="Polar residues" evidence="1">
    <location>
        <begin position="136"/>
        <end position="145"/>
    </location>
</feature>
<evidence type="ECO:0000313" key="4">
    <source>
        <dbReference type="EMBL" id="EFN54671.1"/>
    </source>
</evidence>
<evidence type="ECO:0000256" key="2">
    <source>
        <dbReference type="SAM" id="Phobius"/>
    </source>
</evidence>
<feature type="signal peptide" evidence="3">
    <location>
        <begin position="1"/>
        <end position="22"/>
    </location>
</feature>
<dbReference type="RefSeq" id="XP_005846773.1">
    <property type="nucleotide sequence ID" value="XM_005846711.1"/>
</dbReference>
<evidence type="ECO:0000256" key="3">
    <source>
        <dbReference type="SAM" id="SignalP"/>
    </source>
</evidence>
<protein>
    <submittedName>
        <fullName evidence="4">Uncharacterized protein</fullName>
    </submittedName>
</protein>
<keyword evidence="2" id="KW-0812">Transmembrane</keyword>
<feature type="region of interest" description="Disordered" evidence="1">
    <location>
        <begin position="166"/>
        <end position="205"/>
    </location>
</feature>
<keyword evidence="2" id="KW-1133">Transmembrane helix</keyword>
<feature type="compositionally biased region" description="Low complexity" evidence="1">
    <location>
        <begin position="291"/>
        <end position="307"/>
    </location>
</feature>
<dbReference type="InParanoid" id="E1ZHV7"/>
<sequence>MRRRLTLLLLLAVCLAARHAAAQQDGGGSSELTSTTAMDDGSNGDGVSYTDGAAVDGTDSEAGVDGTEGDTGVDGADGGGVTAATDQADDGNEEDLASSSDEQISTDDENSGMFPPPSPDQFAAVDGGDISAPIPASTTAFPNASPTPAELATMVASTISILTPSTPWTYSSQQPSYPGKKPEVPRDAAPAPATVPSSAGDQAKATVDPLPINGLGRKLRQAAAAAPELTKSAKGQCHSTKHALAPDEATCTAWCEGQLAAGKVEAAEYRPRFYDKDGAMCCGCTKKKGNTTDTNTTATPTTDTPTPVSEDTGTGTGVTPSPSPSTAPTTPAAPAPAPAPAPATAELDEGADGVYLFAYTLVPTKAGEEELNATMYAAASARRLLDSLETTAGVSATSADIVFLGSGKYEFAPVPPKYVRPVYMPAPSTPTPPTEAASTSGSNGMMIGIILGSVAAAAIALALAATFCVRRRRQQKLNGQGLVHKWESERKQAEEERKRQQEERRAASQAANDRYWARQQSQRARSQKLEQLRSKLGMGPKDHLAAAAAKMEAAEAAEAANSAAAPPPPLDAESSAKSVGSSKGSMPAQSAAPTYSLEAHTPTPPTEAQPLASLVVPSQLQQPSSGGLAPAPSWATRDPGAEPKPSTSTFGRWFGRG</sequence>
<gene>
    <name evidence="4" type="ORF">CHLNCDRAFT_135275</name>
</gene>
<feature type="compositionally biased region" description="Polar residues" evidence="1">
    <location>
        <begin position="616"/>
        <end position="625"/>
    </location>
</feature>
<keyword evidence="2" id="KW-0472">Membrane</keyword>
<dbReference type="Proteomes" id="UP000008141">
    <property type="component" value="Unassembled WGS sequence"/>
</dbReference>
<dbReference type="EMBL" id="GL433847">
    <property type="protein sequence ID" value="EFN54671.1"/>
    <property type="molecule type" value="Genomic_DNA"/>
</dbReference>
<feature type="compositionally biased region" description="Polar residues" evidence="1">
    <location>
        <begin position="166"/>
        <end position="176"/>
    </location>
</feature>
<organism evidence="5">
    <name type="scientific">Chlorella variabilis</name>
    <name type="common">Green alga</name>
    <dbReference type="NCBI Taxonomy" id="554065"/>
    <lineage>
        <taxon>Eukaryota</taxon>
        <taxon>Viridiplantae</taxon>
        <taxon>Chlorophyta</taxon>
        <taxon>core chlorophytes</taxon>
        <taxon>Trebouxiophyceae</taxon>
        <taxon>Chlorellales</taxon>
        <taxon>Chlorellaceae</taxon>
        <taxon>Chlorella clade</taxon>
        <taxon>Chlorella</taxon>
    </lineage>
</organism>
<feature type="compositionally biased region" description="Low complexity" evidence="1">
    <location>
        <begin position="507"/>
        <end position="524"/>
    </location>
</feature>
<feature type="compositionally biased region" description="Low complexity" evidence="1">
    <location>
        <begin position="188"/>
        <end position="199"/>
    </location>
</feature>
<keyword evidence="3" id="KW-0732">Signal</keyword>
<accession>E1ZHV7</accession>
<evidence type="ECO:0000313" key="5">
    <source>
        <dbReference type="Proteomes" id="UP000008141"/>
    </source>
</evidence>
<feature type="compositionally biased region" description="Pro residues" evidence="1">
    <location>
        <begin position="321"/>
        <end position="341"/>
    </location>
</feature>
<reference evidence="4 5" key="1">
    <citation type="journal article" date="2010" name="Plant Cell">
        <title>The Chlorella variabilis NC64A genome reveals adaptation to photosymbiosis, coevolution with viruses, and cryptic sex.</title>
        <authorList>
            <person name="Blanc G."/>
            <person name="Duncan G."/>
            <person name="Agarkova I."/>
            <person name="Borodovsky M."/>
            <person name="Gurnon J."/>
            <person name="Kuo A."/>
            <person name="Lindquist E."/>
            <person name="Lucas S."/>
            <person name="Pangilinan J."/>
            <person name="Polle J."/>
            <person name="Salamov A."/>
            <person name="Terry A."/>
            <person name="Yamada T."/>
            <person name="Dunigan D.D."/>
            <person name="Grigoriev I.V."/>
            <person name="Claverie J.M."/>
            <person name="Van Etten J.L."/>
        </authorList>
    </citation>
    <scope>NUCLEOTIDE SEQUENCE [LARGE SCALE GENOMIC DNA]</scope>
    <source>
        <strain evidence="4 5">NC64A</strain>
    </source>
</reference>
<dbReference type="OrthoDB" id="10627377at2759"/>
<dbReference type="KEGG" id="cvr:CHLNCDRAFT_135275"/>
<dbReference type="STRING" id="554065.E1ZHV7"/>
<feature type="region of interest" description="Disordered" evidence="1">
    <location>
        <begin position="558"/>
        <end position="657"/>
    </location>
</feature>
<feature type="region of interest" description="Disordered" evidence="1">
    <location>
        <begin position="488"/>
        <end position="528"/>
    </location>
</feature>
<evidence type="ECO:0000256" key="1">
    <source>
        <dbReference type="SAM" id="MobiDB-lite"/>
    </source>
</evidence>
<dbReference type="AlphaFoldDB" id="E1ZHV7"/>
<feature type="region of interest" description="Disordered" evidence="1">
    <location>
        <begin position="21"/>
        <end position="145"/>
    </location>
</feature>
<feature type="compositionally biased region" description="Low complexity" evidence="1">
    <location>
        <begin position="571"/>
        <end position="585"/>
    </location>
</feature>
<keyword evidence="5" id="KW-1185">Reference proteome</keyword>
<proteinExistence type="predicted"/>
<name>E1ZHV7_CHLVA</name>
<feature type="transmembrane region" description="Helical" evidence="2">
    <location>
        <begin position="445"/>
        <end position="469"/>
    </location>
</feature>
<feature type="compositionally biased region" description="Basic and acidic residues" evidence="1">
    <location>
        <begin position="488"/>
        <end position="506"/>
    </location>
</feature>
<feature type="region of interest" description="Disordered" evidence="1">
    <location>
        <begin position="291"/>
        <end position="345"/>
    </location>
</feature>